<evidence type="ECO:0000313" key="7">
    <source>
        <dbReference type="Proteomes" id="UP000886611"/>
    </source>
</evidence>
<comment type="similarity">
    <text evidence="1">Belongs to the ANKRD34 family.</text>
</comment>
<dbReference type="PANTHER" id="PTHR24156">
    <property type="entry name" value="ANK_REP_REGION DOMAIN-CONTAINING PROTEIN"/>
    <property type="match status" value="1"/>
</dbReference>
<reference evidence="6 7" key="1">
    <citation type="journal article" date="2021" name="Cell">
        <title>Tracing the genetic footprints of vertebrate landing in non-teleost ray-finned fishes.</title>
        <authorList>
            <person name="Bi X."/>
            <person name="Wang K."/>
            <person name="Yang L."/>
            <person name="Pan H."/>
            <person name="Jiang H."/>
            <person name="Wei Q."/>
            <person name="Fang M."/>
            <person name="Yu H."/>
            <person name="Zhu C."/>
            <person name="Cai Y."/>
            <person name="He Y."/>
            <person name="Gan X."/>
            <person name="Zeng H."/>
            <person name="Yu D."/>
            <person name="Zhu Y."/>
            <person name="Jiang H."/>
            <person name="Qiu Q."/>
            <person name="Yang H."/>
            <person name="Zhang Y.E."/>
            <person name="Wang W."/>
            <person name="Zhu M."/>
            <person name="He S."/>
            <person name="Zhang G."/>
        </authorList>
    </citation>
    <scope>NUCLEOTIDE SEQUENCE [LARGE SCALE GENOMIC DNA]</scope>
    <source>
        <strain evidence="6">Bchr_013</strain>
    </source>
</reference>
<dbReference type="Proteomes" id="UP000886611">
    <property type="component" value="Unassembled WGS sequence"/>
</dbReference>
<comment type="caution">
    <text evidence="6">The sequence shown here is derived from an EMBL/GenBank/DDBJ whole genome shotgun (WGS) entry which is preliminary data.</text>
</comment>
<feature type="non-terminal residue" evidence="6">
    <location>
        <position position="1"/>
    </location>
</feature>
<dbReference type="SUPFAM" id="SSF48403">
    <property type="entry name" value="Ankyrin repeat"/>
    <property type="match status" value="1"/>
</dbReference>
<gene>
    <name evidence="6" type="primary">Ankrd34b_1</name>
    <name evidence="6" type="ORF">GTO96_0003260</name>
</gene>
<feature type="region of interest" description="Disordered" evidence="5">
    <location>
        <begin position="205"/>
        <end position="225"/>
    </location>
</feature>
<dbReference type="InterPro" id="IPR036770">
    <property type="entry name" value="Ankyrin_rpt-contain_sf"/>
</dbReference>
<dbReference type="SMART" id="SM00248">
    <property type="entry name" value="ANK"/>
    <property type="match status" value="3"/>
</dbReference>
<dbReference type="PROSITE" id="PS50088">
    <property type="entry name" value="ANK_REPEAT"/>
    <property type="match status" value="1"/>
</dbReference>
<dbReference type="Gene3D" id="1.25.40.20">
    <property type="entry name" value="Ankyrin repeat-containing domain"/>
    <property type="match status" value="1"/>
</dbReference>
<dbReference type="AlphaFoldDB" id="A0A8X7X7Z5"/>
<dbReference type="InterPro" id="IPR042637">
    <property type="entry name" value="AN34A/B/C"/>
</dbReference>
<evidence type="ECO:0000313" key="6">
    <source>
        <dbReference type="EMBL" id="KAG2463955.1"/>
    </source>
</evidence>
<organism evidence="6 7">
    <name type="scientific">Polypterus senegalus</name>
    <name type="common">Senegal bichir</name>
    <dbReference type="NCBI Taxonomy" id="55291"/>
    <lineage>
        <taxon>Eukaryota</taxon>
        <taxon>Metazoa</taxon>
        <taxon>Chordata</taxon>
        <taxon>Craniata</taxon>
        <taxon>Vertebrata</taxon>
        <taxon>Euteleostomi</taxon>
        <taxon>Actinopterygii</taxon>
        <taxon>Polypteriformes</taxon>
        <taxon>Polypteridae</taxon>
        <taxon>Polypterus</taxon>
    </lineage>
</organism>
<dbReference type="Pfam" id="PF12796">
    <property type="entry name" value="Ank_2"/>
    <property type="match status" value="1"/>
</dbReference>
<evidence type="ECO:0000256" key="5">
    <source>
        <dbReference type="SAM" id="MobiDB-lite"/>
    </source>
</evidence>
<keyword evidence="2" id="KW-0677">Repeat</keyword>
<protein>
    <submittedName>
        <fullName evidence="6">AN34B protein</fullName>
    </submittedName>
</protein>
<dbReference type="EMBL" id="JAATIS010003638">
    <property type="protein sequence ID" value="KAG2463955.1"/>
    <property type="molecule type" value="Genomic_DNA"/>
</dbReference>
<name>A0A8X7X7Z5_POLSE</name>
<keyword evidence="7" id="KW-1185">Reference proteome</keyword>
<evidence type="ECO:0000256" key="4">
    <source>
        <dbReference type="PROSITE-ProRule" id="PRU00023"/>
    </source>
</evidence>
<accession>A0A8X7X7Z5</accession>
<evidence type="ECO:0000256" key="3">
    <source>
        <dbReference type="ARBA" id="ARBA00023043"/>
    </source>
</evidence>
<proteinExistence type="inferred from homology"/>
<keyword evidence="3 4" id="KW-0040">ANK repeat</keyword>
<sequence length="498" mass="55433">MGKLRLVRLLLEGGAHVNECNEKGETPLMQVCKARRDDPLSHTLKLTRYLLDNNADPNIQDKMGRTALMHACIAQVGAEIMSVLLSLGADPCMEDYNGMSALVYAINAKDDKTVKVLLDACNERGRDVIIISKDMTSSGRSIAKQYLNVPPSPDFEGRTSPVSCMSPSEIELKTGSPCSDTDGDNIFNFRVATHKEYNIPLANEREEEPLESFNSKTRTPHQQRLHSEPWLAIRNLSELQLTYEHHLDENTQKEENLFSGLKSLSALRRPSLRKIHSMESPESLLTETPKTSMGPPQWAKRKFPFEKVPRSGQILASGGRRNTLPTEQHQKFLQLPSLAVTGEQCRSDSYLPVIGSTSSIPAKQELVTMVQGQKYHTSISTHSLHLTSTDMFEDDLGKETKSQLEKKVFEGSPVLPSQCRSNFLPPLAVPLPLQKPKSCVSKWVTSSTSSGEALKVPRSSLSNLAKSSGARIRTILRRHSIQVEQMKSTGYEEEVPMQ</sequence>
<evidence type="ECO:0000256" key="1">
    <source>
        <dbReference type="ARBA" id="ARBA00010029"/>
    </source>
</evidence>
<evidence type="ECO:0000256" key="2">
    <source>
        <dbReference type="ARBA" id="ARBA00022737"/>
    </source>
</evidence>
<feature type="repeat" description="ANK" evidence="4">
    <location>
        <begin position="23"/>
        <end position="62"/>
    </location>
</feature>
<feature type="non-terminal residue" evidence="6">
    <location>
        <position position="498"/>
    </location>
</feature>
<dbReference type="InterPro" id="IPR002110">
    <property type="entry name" value="Ankyrin_rpt"/>
</dbReference>
<dbReference type="PANTHER" id="PTHR24156:SF7">
    <property type="entry name" value="ANKYRIN REPEAT DOMAIN-CONTAINING PROTEIN 34B-LIKE"/>
    <property type="match status" value="1"/>
</dbReference>